<keyword evidence="2" id="KW-0676">Redox-active center</keyword>
<keyword evidence="1" id="KW-1015">Disulfide bond</keyword>
<reference evidence="4 5" key="1">
    <citation type="submission" date="2009-12" db="EMBL/GenBank/DDBJ databases">
        <title>The Genome Sequence of Anolis carolinensis (Green Anole Lizard).</title>
        <authorList>
            <consortium name="The Genome Sequencing Platform"/>
            <person name="Di Palma F."/>
            <person name="Alfoldi J."/>
            <person name="Heiman D."/>
            <person name="Young S."/>
            <person name="Grabherr M."/>
            <person name="Johnson J."/>
            <person name="Lander E.S."/>
            <person name="Lindblad-Toh K."/>
        </authorList>
    </citation>
    <scope>NUCLEOTIDE SEQUENCE [LARGE SCALE GENOMIC DNA]</scope>
    <source>
        <strain evidence="4 5">JBL SC #1</strain>
    </source>
</reference>
<evidence type="ECO:0000256" key="2">
    <source>
        <dbReference type="ARBA" id="ARBA00023284"/>
    </source>
</evidence>
<dbReference type="Gene3D" id="3.40.30.10">
    <property type="entry name" value="Glutaredoxin"/>
    <property type="match status" value="1"/>
</dbReference>
<reference evidence="4" key="3">
    <citation type="submission" date="2025-09" db="UniProtKB">
        <authorList>
            <consortium name="Ensembl"/>
        </authorList>
    </citation>
    <scope>IDENTIFICATION</scope>
</reference>
<proteinExistence type="predicted"/>
<dbReference type="InParanoid" id="A0A803SZ56"/>
<accession>A0A803SZ56</accession>
<dbReference type="CDD" id="cd02947">
    <property type="entry name" value="TRX_family"/>
    <property type="match status" value="1"/>
</dbReference>
<evidence type="ECO:0000313" key="5">
    <source>
        <dbReference type="Proteomes" id="UP000001646"/>
    </source>
</evidence>
<feature type="domain" description="Thioredoxin" evidence="3">
    <location>
        <begin position="11"/>
        <end position="52"/>
    </location>
</feature>
<keyword evidence="5" id="KW-1185">Reference proteome</keyword>
<name>A0A803SZ56_ANOCA</name>
<reference evidence="4" key="2">
    <citation type="submission" date="2025-08" db="UniProtKB">
        <authorList>
            <consortium name="Ensembl"/>
        </authorList>
    </citation>
    <scope>IDENTIFICATION</scope>
</reference>
<dbReference type="PANTHER" id="PTHR46115">
    <property type="entry name" value="THIOREDOXIN-LIKE PROTEIN 1"/>
    <property type="match status" value="1"/>
</dbReference>
<dbReference type="Bgee" id="ENSACAG00000002998">
    <property type="expression patterns" value="Expressed in dewlap and 2 other cell types or tissues"/>
</dbReference>
<dbReference type="InterPro" id="IPR013766">
    <property type="entry name" value="Thioredoxin_domain"/>
</dbReference>
<dbReference type="Ensembl" id="ENSACAT00000002978.3">
    <property type="protein sequence ID" value="ENSACAP00000028246.1"/>
    <property type="gene ID" value="ENSACAG00000002998.3"/>
</dbReference>
<dbReference type="AlphaFoldDB" id="A0A803SZ56"/>
<sequence length="94" mass="10860">MMVKVIGNLVKFQSELDSTAGKLIVIDFSITWCGPCKMIKPFFYSLSKSHLDHMSAYLFMYLINLYTALLPRGLRAVLHNSSIRCHMSRKWLCE</sequence>
<evidence type="ECO:0000313" key="4">
    <source>
        <dbReference type="Ensembl" id="ENSACAP00000028246.1"/>
    </source>
</evidence>
<dbReference type="InterPro" id="IPR017937">
    <property type="entry name" value="Thioredoxin_CS"/>
</dbReference>
<protein>
    <recommendedName>
        <fullName evidence="3">Thioredoxin domain-containing protein</fullName>
    </recommendedName>
</protein>
<dbReference type="Proteomes" id="UP000001646">
    <property type="component" value="Chromosome 4"/>
</dbReference>
<dbReference type="PROSITE" id="PS00194">
    <property type="entry name" value="THIOREDOXIN_1"/>
    <property type="match status" value="1"/>
</dbReference>
<dbReference type="InterPro" id="IPR036249">
    <property type="entry name" value="Thioredoxin-like_sf"/>
</dbReference>
<dbReference type="SUPFAM" id="SSF52833">
    <property type="entry name" value="Thioredoxin-like"/>
    <property type="match status" value="1"/>
</dbReference>
<evidence type="ECO:0000259" key="3">
    <source>
        <dbReference type="Pfam" id="PF00085"/>
    </source>
</evidence>
<organism evidence="4 5">
    <name type="scientific">Anolis carolinensis</name>
    <name type="common">Green anole</name>
    <name type="synonym">American chameleon</name>
    <dbReference type="NCBI Taxonomy" id="28377"/>
    <lineage>
        <taxon>Eukaryota</taxon>
        <taxon>Metazoa</taxon>
        <taxon>Chordata</taxon>
        <taxon>Craniata</taxon>
        <taxon>Vertebrata</taxon>
        <taxon>Euteleostomi</taxon>
        <taxon>Lepidosauria</taxon>
        <taxon>Squamata</taxon>
        <taxon>Bifurcata</taxon>
        <taxon>Unidentata</taxon>
        <taxon>Episquamata</taxon>
        <taxon>Toxicofera</taxon>
        <taxon>Iguania</taxon>
        <taxon>Dactyloidae</taxon>
        <taxon>Anolis</taxon>
    </lineage>
</organism>
<dbReference type="Pfam" id="PF00085">
    <property type="entry name" value="Thioredoxin"/>
    <property type="match status" value="1"/>
</dbReference>
<evidence type="ECO:0000256" key="1">
    <source>
        <dbReference type="ARBA" id="ARBA00023157"/>
    </source>
</evidence>